<feature type="signal peptide" evidence="1">
    <location>
        <begin position="1"/>
        <end position="21"/>
    </location>
</feature>
<dbReference type="OrthoDB" id="146594at2"/>
<accession>E1IC63</accession>
<evidence type="ECO:0000313" key="3">
    <source>
        <dbReference type="EMBL" id="EFO81253.1"/>
    </source>
</evidence>
<dbReference type="STRING" id="765420.OSCT_0914"/>
<organism evidence="3 4">
    <name type="scientific">Oscillochloris trichoides DG-6</name>
    <dbReference type="NCBI Taxonomy" id="765420"/>
    <lineage>
        <taxon>Bacteria</taxon>
        <taxon>Bacillati</taxon>
        <taxon>Chloroflexota</taxon>
        <taxon>Chloroflexia</taxon>
        <taxon>Chloroflexales</taxon>
        <taxon>Chloroflexineae</taxon>
        <taxon>Oscillochloridaceae</taxon>
        <taxon>Oscillochloris</taxon>
    </lineage>
</organism>
<feature type="domain" description="DUF5107" evidence="2">
    <location>
        <begin position="320"/>
        <end position="597"/>
    </location>
</feature>
<comment type="caution">
    <text evidence="3">The sequence shown here is derived from an EMBL/GenBank/DDBJ whole genome shotgun (WGS) entry which is preliminary data.</text>
</comment>
<feature type="chain" id="PRO_5003146925" description="DUF5107 domain-containing protein" evidence="1">
    <location>
        <begin position="22"/>
        <end position="708"/>
    </location>
</feature>
<dbReference type="eggNOG" id="COG2340">
    <property type="taxonomic scope" value="Bacteria"/>
</dbReference>
<sequence>MRSALLALLLLALILPSIAHARPSPPDGFADSTFRQIWSDADLAILAGEASRSWTWGNLPGERRYERYDPSPGAARLVQYFDKARMEISDPAGDRRSPWFVTCGLLVVEMIAGRTQVGANAFVALPPASIPLAGDPEGNPDAPTYAMLAPLAAIDGGNRAPTRTGQLVSATFGPQGVGDDPALARPETIIVGYDEVTGRNVPRVFQRFMDQQRPAFEPLFVFGRPITEPYWAWVHVAGTRVPVLFQAFERRLLTYNPANPDPWKVEMGNVGQHYVRWRYGHPLRYAQQPLAQAFSIRETSLNIPTYDLTAALRPTQPGDAIFPYNRLDPSRVGALQPRSYRAIVVENRFLTLTFLPDLGGRLLQVVDRASGRPIFYQNPVVKPSPFGQRGWWLGVGGLEWAAPTEEHGYLENLPWQMNVTPTANQVTVQAQINELQTGMTVLGSVTLRADTAQVGVRMQVQNPTASTRPLQMWTNAILSPGGDNRVGTRLRMVFPSNQMIVHATMDRGLPGAHGQISWPHYAGRDLSYPANWTGYLGGFAPNPIPFMGVYDEQADSGAVVVHGAGTQGGKLFGFGPPVDRRLYTDDASEYVELWSGAQTTFWDYPPLEAGGQRSFESSWQPLWGLGSLVSATVDGALGLMQRPDGGLSVTLSSVRIVDVPNVVVHLDGREVFRSAALTLRPDQPLTIDLPPGSAGRVEVEAGGMRFGS</sequence>
<dbReference type="AlphaFoldDB" id="E1IC63"/>
<gene>
    <name evidence="3" type="ORF">OSCT_0914</name>
</gene>
<keyword evidence="1" id="KW-0732">Signal</keyword>
<dbReference type="Proteomes" id="UP000054010">
    <property type="component" value="Unassembled WGS sequence"/>
</dbReference>
<evidence type="ECO:0000256" key="1">
    <source>
        <dbReference type="SAM" id="SignalP"/>
    </source>
</evidence>
<dbReference type="InterPro" id="IPR033396">
    <property type="entry name" value="DUF5107"/>
</dbReference>
<dbReference type="eggNOG" id="COG0457">
    <property type="taxonomic scope" value="Bacteria"/>
</dbReference>
<dbReference type="EMBL" id="ADVR01000019">
    <property type="protein sequence ID" value="EFO81253.1"/>
    <property type="molecule type" value="Genomic_DNA"/>
</dbReference>
<keyword evidence="4" id="KW-1185">Reference proteome</keyword>
<evidence type="ECO:0000259" key="2">
    <source>
        <dbReference type="Pfam" id="PF17128"/>
    </source>
</evidence>
<evidence type="ECO:0000313" key="4">
    <source>
        <dbReference type="Proteomes" id="UP000054010"/>
    </source>
</evidence>
<dbReference type="HOGENOM" id="CLU_389261_0_0_0"/>
<name>E1IC63_9CHLR</name>
<reference evidence="3 4" key="1">
    <citation type="journal article" date="2011" name="J. Bacteriol.">
        <title>Draft genome sequence of the anoxygenic filamentous phototrophic bacterium Oscillochloris trichoides subsp. DG-6.</title>
        <authorList>
            <person name="Kuznetsov B.B."/>
            <person name="Ivanovsky R.N."/>
            <person name="Keppen O.I."/>
            <person name="Sukhacheva M.V."/>
            <person name="Bumazhkin B.K."/>
            <person name="Patutina E.O."/>
            <person name="Beletsky A.V."/>
            <person name="Mardanov A.V."/>
            <person name="Baslerov R.V."/>
            <person name="Panteleeva A.N."/>
            <person name="Kolganova T.V."/>
            <person name="Ravin N.V."/>
            <person name="Skryabin K.G."/>
        </authorList>
    </citation>
    <scope>NUCLEOTIDE SEQUENCE [LARGE SCALE GENOMIC DNA]</scope>
    <source>
        <strain evidence="3 4">DG-6</strain>
    </source>
</reference>
<dbReference type="Pfam" id="PF17128">
    <property type="entry name" value="DUF5107"/>
    <property type="match status" value="1"/>
</dbReference>
<protein>
    <recommendedName>
        <fullName evidence="2">DUF5107 domain-containing protein</fullName>
    </recommendedName>
</protein>
<proteinExistence type="predicted"/>